<dbReference type="Proteomes" id="UP001519667">
    <property type="component" value="Unassembled WGS sequence"/>
</dbReference>
<dbReference type="Pfam" id="PF00015">
    <property type="entry name" value="MCPsignal"/>
    <property type="match status" value="1"/>
</dbReference>
<dbReference type="InterPro" id="IPR004090">
    <property type="entry name" value="Chemotax_Me-accpt_rcpt"/>
</dbReference>
<dbReference type="RefSeq" id="WP_215377185.1">
    <property type="nucleotide sequence ID" value="NZ_CP113889.1"/>
</dbReference>
<accession>A0ABS5XL27</accession>
<evidence type="ECO:0000259" key="9">
    <source>
        <dbReference type="PROSITE" id="PS50111"/>
    </source>
</evidence>
<evidence type="ECO:0000256" key="5">
    <source>
        <dbReference type="ARBA" id="ARBA00023224"/>
    </source>
</evidence>
<dbReference type="PANTHER" id="PTHR32089">
    <property type="entry name" value="METHYL-ACCEPTING CHEMOTAXIS PROTEIN MCPB"/>
    <property type="match status" value="1"/>
</dbReference>
<organism evidence="11 12">
    <name type="scientific">Metapseudomonas boanensis</name>
    <dbReference type="NCBI Taxonomy" id="2822138"/>
    <lineage>
        <taxon>Bacteria</taxon>
        <taxon>Pseudomonadati</taxon>
        <taxon>Pseudomonadota</taxon>
        <taxon>Gammaproteobacteria</taxon>
        <taxon>Pseudomonadales</taxon>
        <taxon>Pseudomonadaceae</taxon>
        <taxon>Metapseudomonas</taxon>
    </lineage>
</organism>
<dbReference type="PRINTS" id="PR00260">
    <property type="entry name" value="CHEMTRNSDUCR"/>
</dbReference>
<dbReference type="SMART" id="SM00283">
    <property type="entry name" value="MA"/>
    <property type="match status" value="1"/>
</dbReference>
<evidence type="ECO:0000256" key="8">
    <source>
        <dbReference type="SAM" id="Phobius"/>
    </source>
</evidence>
<protein>
    <submittedName>
        <fullName evidence="11">Type IV pili methyl-accepting chemotaxis transducer N-terminal domain-containing protein</fullName>
    </submittedName>
</protein>
<evidence type="ECO:0000256" key="1">
    <source>
        <dbReference type="ARBA" id="ARBA00004141"/>
    </source>
</evidence>
<comment type="subcellular location">
    <subcellularLocation>
        <location evidence="1">Membrane</location>
        <topology evidence="1">Multi-pass membrane protein</topology>
    </subcellularLocation>
</comment>
<comment type="caution">
    <text evidence="11">The sequence shown here is derived from an EMBL/GenBank/DDBJ whole genome shotgun (WGS) entry which is preliminary data.</text>
</comment>
<gene>
    <name evidence="11" type="ORF">J7302_16615</name>
</gene>
<dbReference type="PROSITE" id="PS50885">
    <property type="entry name" value="HAMP"/>
    <property type="match status" value="1"/>
</dbReference>
<feature type="domain" description="HAMP" evidence="10">
    <location>
        <begin position="347"/>
        <end position="398"/>
    </location>
</feature>
<comment type="similarity">
    <text evidence="6">Belongs to the methyl-accepting chemotaxis (MCP) protein family.</text>
</comment>
<dbReference type="Gene3D" id="1.10.287.950">
    <property type="entry name" value="Methyl-accepting chemotaxis protein"/>
    <property type="match status" value="1"/>
</dbReference>
<keyword evidence="2 8" id="KW-0812">Transmembrane</keyword>
<evidence type="ECO:0000256" key="7">
    <source>
        <dbReference type="PROSITE-ProRule" id="PRU00284"/>
    </source>
</evidence>
<dbReference type="SUPFAM" id="SSF58104">
    <property type="entry name" value="Methyl-accepting chemotaxis protein (MCP) signaling domain"/>
    <property type="match status" value="1"/>
</dbReference>
<keyword evidence="5 7" id="KW-0807">Transducer</keyword>
<name>A0ABS5XL27_9GAMM</name>
<feature type="domain" description="Methyl-accepting transducer" evidence="9">
    <location>
        <begin position="403"/>
        <end position="639"/>
    </location>
</feature>
<evidence type="ECO:0000256" key="6">
    <source>
        <dbReference type="ARBA" id="ARBA00029447"/>
    </source>
</evidence>
<evidence type="ECO:0000256" key="2">
    <source>
        <dbReference type="ARBA" id="ARBA00022692"/>
    </source>
</evidence>
<dbReference type="PROSITE" id="PS50111">
    <property type="entry name" value="CHEMOTAXIS_TRANSDUC_2"/>
    <property type="match status" value="1"/>
</dbReference>
<dbReference type="PANTHER" id="PTHR32089:SF119">
    <property type="entry name" value="METHYL-ACCEPTING CHEMOTAXIS PROTEIN CTPL"/>
    <property type="match status" value="1"/>
</dbReference>
<keyword evidence="12" id="KW-1185">Reference proteome</keyword>
<evidence type="ECO:0000256" key="4">
    <source>
        <dbReference type="ARBA" id="ARBA00023136"/>
    </source>
</evidence>
<dbReference type="InterPro" id="IPR029095">
    <property type="entry name" value="NarX-like_N"/>
</dbReference>
<dbReference type="InterPro" id="IPR003660">
    <property type="entry name" value="HAMP_dom"/>
</dbReference>
<keyword evidence="3 8" id="KW-1133">Transmembrane helix</keyword>
<evidence type="ECO:0000313" key="12">
    <source>
        <dbReference type="Proteomes" id="UP001519667"/>
    </source>
</evidence>
<reference evidence="11 12" key="1">
    <citation type="submission" date="2021-04" db="EMBL/GenBank/DDBJ databases">
        <title>Pseudomonas boanensis sp. nov., a bacterium isolated from river water used for household purposes in Boane District, Mozambique.</title>
        <authorList>
            <person name="Nicklasson M."/>
            <person name="Martin-Rodriguez A.J."/>
            <person name="Thorell K."/>
            <person name="Neves L."/>
            <person name="Mussagy A."/>
            <person name="Rydberg H.A."/>
            <person name="Hernroth B."/>
            <person name="Svensson-Stadler L."/>
            <person name="Sjoling A."/>
        </authorList>
    </citation>
    <scope>NUCLEOTIDE SEQUENCE [LARGE SCALE GENOMIC DNA]</scope>
    <source>
        <strain evidence="11 12">DB1</strain>
    </source>
</reference>
<dbReference type="EMBL" id="JAGTIS010000009">
    <property type="protein sequence ID" value="MBT8767735.1"/>
    <property type="molecule type" value="Genomic_DNA"/>
</dbReference>
<evidence type="ECO:0000259" key="10">
    <source>
        <dbReference type="PROSITE" id="PS50885"/>
    </source>
</evidence>
<dbReference type="InterPro" id="IPR004089">
    <property type="entry name" value="MCPsignal_dom"/>
</dbReference>
<feature type="transmembrane region" description="Helical" evidence="8">
    <location>
        <begin position="311"/>
        <end position="332"/>
    </location>
</feature>
<dbReference type="CDD" id="cd11386">
    <property type="entry name" value="MCP_signal"/>
    <property type="match status" value="1"/>
</dbReference>
<dbReference type="Pfam" id="PF13675">
    <property type="entry name" value="PilJ"/>
    <property type="match status" value="1"/>
</dbReference>
<proteinExistence type="inferred from homology"/>
<evidence type="ECO:0000256" key="3">
    <source>
        <dbReference type="ARBA" id="ARBA00022989"/>
    </source>
</evidence>
<feature type="transmembrane region" description="Helical" evidence="8">
    <location>
        <begin position="18"/>
        <end position="40"/>
    </location>
</feature>
<evidence type="ECO:0000313" key="11">
    <source>
        <dbReference type="EMBL" id="MBT8767735.1"/>
    </source>
</evidence>
<keyword evidence="4 8" id="KW-0472">Membrane</keyword>
<sequence length="682" mass="72245">MKRLNAGNLFSAGRSTPLIAGLFVVLIIAIVLLFANFAYVNTQANYDKEYISHSGELRVLSQRIAKNASEAAAGKAEAFALLKDARNDFEKRWNTLVQGDEITGLPTAPTAVKAEMDAVQKDWDSLRQNADAILASEQTVLSLHQVAATLAETIPQLQVEYEEVVDILLESGAPASQVSVAQRQSLLAERILGSVNKVLAGDEDSVQAADMFGRDASLFGRVLSAMVEGNAAMEISKVTNPEALERLQEISELFEFVSGSVDEILETSPELFQVRESANTIFSGSQTLLDKASTLTDGFENLASGRAMNTLAGYVLGALALGAVILIGLVMVQSARSRLAETAAKNERNQAAILRLLDEIADLADGDLTVAATVTEDFTGAIADSINYSIDQLRELVETINLTAVQVAAAAQETQATAMHLAEASEHQAQEIAGASAAINEMAVSIDQVSANASESSAVAERSVAIANKGNEVVHNTITGMDNIREQIQDTSKRIKRLGESSQEIGDIVSLINDIADQTNILALNAAIQASMAGDAGRGFAVVADEVQRLAERSSAATKQIEALVKTIQTDTNEAVISMEQTTSEVVRGARLAQDAGVALEEIEKVSKTLAALIQNISNAARQQASSAGHISNTMNVIQEITSQTSAGTTATAKSIGNLAKMASEMRKSVSGFKLPEAQDLA</sequence>